<dbReference type="GO" id="GO:0034354">
    <property type="term" value="P:'de novo' NAD+ biosynthetic process from L-tryptophan"/>
    <property type="evidence" value="ECO:0007669"/>
    <property type="project" value="TreeGrafter"/>
</dbReference>
<comment type="similarity">
    <text evidence="1">Belongs to the indoleamine 2,3-dioxygenase family.</text>
</comment>
<dbReference type="InterPro" id="IPR037217">
    <property type="entry name" value="Trp/Indoleamine_2_3_dOase-like"/>
</dbReference>
<evidence type="ECO:0000313" key="6">
    <source>
        <dbReference type="WBParaSite" id="SMUV_0000337701-mRNA-1"/>
    </source>
</evidence>
<protein>
    <submittedName>
        <fullName evidence="6">Indoleamine 2,3-dioxygenase</fullName>
    </submittedName>
</protein>
<dbReference type="GO" id="GO:0004833">
    <property type="term" value="F:L-tryptophan 2,3-dioxygenase activity"/>
    <property type="evidence" value="ECO:0007669"/>
    <property type="project" value="TreeGrafter"/>
</dbReference>
<evidence type="ECO:0000313" key="5">
    <source>
        <dbReference type="Proteomes" id="UP000046393"/>
    </source>
</evidence>
<dbReference type="WBParaSite" id="SMUV_0000337701-mRNA-1">
    <property type="protein sequence ID" value="SMUV_0000337701-mRNA-1"/>
    <property type="gene ID" value="SMUV_0000337701"/>
</dbReference>
<dbReference type="PANTHER" id="PTHR28657">
    <property type="entry name" value="INDOLEAMINE 2,3-DIOXYGENASE"/>
    <property type="match status" value="1"/>
</dbReference>
<evidence type="ECO:0000256" key="3">
    <source>
        <dbReference type="ARBA" id="ARBA00023004"/>
    </source>
</evidence>
<sequence length="369" mass="41739">MEPKVADLLRSYQIDPEFGFVLPKPLDKLPDKFQPWHDIADNLPELVASGELLKAITNLPQLDTSTLTTNAELRLAHLLLTTLEAAYVWEHGKNNPRLVLPKQLSTPLLHVCRRIGLPPIICHASACLANWKYVTGKTEFKAENIELIAFKFMHHIGNHWFFTLTAELETKFAAAIRAIARACLHLKIFDDTFEQIRLSLNQATTTIRRMQENLPPEVFYHGFRSFLSGYTEGKFVEQGGIILEGNEDIGAQCYNGGSAAQSSTLHIIDGFLDIVHPEHETEFLLTQRNYMPPAHKQFIEWVETQAEQIPAIKQSPEYGETVAKLRNFRNEHIKVVIQYIVQQADPGSKGLGTGGTSFMRLLKNIRNDC</sequence>
<reference evidence="6" key="1">
    <citation type="submission" date="2017-02" db="UniProtKB">
        <authorList>
            <consortium name="WormBaseParasite"/>
        </authorList>
    </citation>
    <scope>IDENTIFICATION</scope>
</reference>
<dbReference type="GO" id="GO:0005737">
    <property type="term" value="C:cytoplasm"/>
    <property type="evidence" value="ECO:0007669"/>
    <property type="project" value="TreeGrafter"/>
</dbReference>
<keyword evidence="2 4" id="KW-0479">Metal-binding</keyword>
<dbReference type="Pfam" id="PF01231">
    <property type="entry name" value="IDO"/>
    <property type="match status" value="1"/>
</dbReference>
<evidence type="ECO:0000256" key="2">
    <source>
        <dbReference type="ARBA" id="ARBA00022723"/>
    </source>
</evidence>
<dbReference type="Proteomes" id="UP000046393">
    <property type="component" value="Unplaced"/>
</dbReference>
<dbReference type="AlphaFoldDB" id="A0A0N5AGD3"/>
<dbReference type="GO" id="GO:0020037">
    <property type="term" value="F:heme binding"/>
    <property type="evidence" value="ECO:0007669"/>
    <property type="project" value="InterPro"/>
</dbReference>
<dbReference type="SUPFAM" id="SSF140959">
    <property type="entry name" value="Indolic compounds 2,3-dioxygenase-like"/>
    <property type="match status" value="1"/>
</dbReference>
<evidence type="ECO:0000256" key="1">
    <source>
        <dbReference type="ARBA" id="ARBA00007119"/>
    </source>
</evidence>
<dbReference type="STRING" id="451379.A0A0N5AGD3"/>
<keyword evidence="3 4" id="KW-0408">Iron</keyword>
<dbReference type="InterPro" id="IPR000898">
    <property type="entry name" value="Indolamine_dOase"/>
</dbReference>
<feature type="binding site" description="proximal binding residue" evidence="4">
    <location>
        <position position="332"/>
    </location>
    <ligand>
        <name>heme b</name>
        <dbReference type="ChEBI" id="CHEBI:60344"/>
    </ligand>
    <ligandPart>
        <name>Fe</name>
        <dbReference type="ChEBI" id="CHEBI:18248"/>
    </ligandPart>
</feature>
<evidence type="ECO:0000256" key="4">
    <source>
        <dbReference type="PIRSR" id="PIRSR600898-1"/>
    </source>
</evidence>
<dbReference type="Gene3D" id="1.20.58.480">
    <property type="match status" value="1"/>
</dbReference>
<organism evidence="5 6">
    <name type="scientific">Syphacia muris</name>
    <dbReference type="NCBI Taxonomy" id="451379"/>
    <lineage>
        <taxon>Eukaryota</taxon>
        <taxon>Metazoa</taxon>
        <taxon>Ecdysozoa</taxon>
        <taxon>Nematoda</taxon>
        <taxon>Chromadorea</taxon>
        <taxon>Rhabditida</taxon>
        <taxon>Spirurina</taxon>
        <taxon>Oxyuridomorpha</taxon>
        <taxon>Oxyuroidea</taxon>
        <taxon>Oxyuridae</taxon>
        <taxon>Syphacia</taxon>
    </lineage>
</organism>
<keyword evidence="4" id="KW-0349">Heme</keyword>
<dbReference type="GO" id="GO:0033754">
    <property type="term" value="F:indoleamine 2,3-dioxygenase activity"/>
    <property type="evidence" value="ECO:0007669"/>
    <property type="project" value="TreeGrafter"/>
</dbReference>
<name>A0A0N5AGD3_9BILA</name>
<dbReference type="GO" id="GO:0046872">
    <property type="term" value="F:metal ion binding"/>
    <property type="evidence" value="ECO:0007669"/>
    <property type="project" value="UniProtKB-KW"/>
</dbReference>
<keyword evidence="5" id="KW-1185">Reference proteome</keyword>
<accession>A0A0N5AGD3</accession>
<dbReference type="GO" id="GO:0019441">
    <property type="term" value="P:L-tryptophan catabolic process to kynurenine"/>
    <property type="evidence" value="ECO:0007669"/>
    <property type="project" value="InterPro"/>
</dbReference>
<dbReference type="PANTHER" id="PTHR28657:SF5">
    <property type="entry name" value="INDOLEAMINE 2,3-DIOXYGENASE"/>
    <property type="match status" value="1"/>
</dbReference>
<proteinExistence type="inferred from homology"/>